<evidence type="ECO:0000313" key="1">
    <source>
        <dbReference type="EMBL" id="ACR71301.1"/>
    </source>
</evidence>
<name>C4Z2P6_LACE2</name>
<evidence type="ECO:0000313" key="2">
    <source>
        <dbReference type="Proteomes" id="UP000001476"/>
    </source>
</evidence>
<dbReference type="Proteomes" id="UP000001476">
    <property type="component" value="Chromosome"/>
</dbReference>
<dbReference type="KEGG" id="eel:EUBELI_00265"/>
<dbReference type="STRING" id="515620.EUBELI_00265"/>
<proteinExistence type="predicted"/>
<dbReference type="AlphaFoldDB" id="C4Z2P6"/>
<reference evidence="1 2" key="1">
    <citation type="journal article" date="2009" name="Proc. Natl. Acad. Sci. U.S.A.">
        <title>Characterizing a model human gut microbiota composed of members of its two dominant bacterial phyla.</title>
        <authorList>
            <person name="Mahowald M.A."/>
            <person name="Rey F.E."/>
            <person name="Seedorf H."/>
            <person name="Turnbaugh P.J."/>
            <person name="Fulton R.S."/>
            <person name="Wollam A."/>
            <person name="Shah N."/>
            <person name="Wang C."/>
            <person name="Magrini V."/>
            <person name="Wilson R.K."/>
            <person name="Cantarel B.L."/>
            <person name="Coutinho P.M."/>
            <person name="Henrissat B."/>
            <person name="Crock L.W."/>
            <person name="Russell A."/>
            <person name="Verberkmoes N.C."/>
            <person name="Hettich R.L."/>
            <person name="Gordon J.I."/>
        </authorList>
    </citation>
    <scope>NUCLEOTIDE SEQUENCE [LARGE SCALE GENOMIC DNA]</scope>
    <source>
        <strain evidence="2">ATCC 27750 / DSM 3376 / VPI C15-48 / C15-B4</strain>
    </source>
</reference>
<keyword evidence="2" id="KW-1185">Reference proteome</keyword>
<dbReference type="HOGENOM" id="CLU_1832155_0_0_9"/>
<protein>
    <submittedName>
        <fullName evidence="1">Uncharacterized protein</fullName>
    </submittedName>
</protein>
<gene>
    <name evidence="1" type="ordered locus">EUBELI_00265</name>
</gene>
<dbReference type="GeneID" id="41355041"/>
<organism evidence="1 2">
    <name type="scientific">Lachnospira eligens (strain ATCC 27750 / DSM 3376 / VPI C15-48 / C15-B4)</name>
    <name type="common">Eubacterium eligens</name>
    <dbReference type="NCBI Taxonomy" id="515620"/>
    <lineage>
        <taxon>Bacteria</taxon>
        <taxon>Bacillati</taxon>
        <taxon>Bacillota</taxon>
        <taxon>Clostridia</taxon>
        <taxon>Lachnospirales</taxon>
        <taxon>Lachnospiraceae</taxon>
        <taxon>Lachnospira</taxon>
    </lineage>
</organism>
<sequence length="140" mass="16316">MKENSYKNVINNLLIENTEESVSKLVGIYKDIDFRKEYMLYDEDLLYCYIAVCVYRIEKAHNIFNHILSMGHDLKCITGLICRLKFLIWRIEFGDGACGVNEMLECIRRNKLSGVAVEEIINQVSFDKENVYKKIAAYGE</sequence>
<dbReference type="RefSeq" id="WP_012738538.1">
    <property type="nucleotide sequence ID" value="NC_012778.1"/>
</dbReference>
<dbReference type="EMBL" id="CP001104">
    <property type="protein sequence ID" value="ACR71301.1"/>
    <property type="molecule type" value="Genomic_DNA"/>
</dbReference>
<accession>C4Z2P6</accession>